<feature type="compositionally biased region" description="Basic residues" evidence="1">
    <location>
        <begin position="255"/>
        <end position="268"/>
    </location>
</feature>
<dbReference type="EC" id="3.1.1.5" evidence="2"/>
<feature type="compositionally biased region" description="Basic and acidic residues" evidence="1">
    <location>
        <begin position="281"/>
        <end position="302"/>
    </location>
</feature>
<reference evidence="2" key="1">
    <citation type="submission" date="2020-02" db="EMBL/GenBank/DDBJ databases">
        <authorList>
            <person name="Meier V. D."/>
        </authorList>
    </citation>
    <scope>NUCLEOTIDE SEQUENCE</scope>
    <source>
        <strain evidence="2">AVDCRST_MAG34</strain>
    </source>
</reference>
<feature type="non-terminal residue" evidence="2">
    <location>
        <position position="336"/>
    </location>
</feature>
<organism evidence="2">
    <name type="scientific">uncultured Nocardioidaceae bacterium</name>
    <dbReference type="NCBI Taxonomy" id="253824"/>
    <lineage>
        <taxon>Bacteria</taxon>
        <taxon>Bacillati</taxon>
        <taxon>Actinomycetota</taxon>
        <taxon>Actinomycetes</taxon>
        <taxon>Propionibacteriales</taxon>
        <taxon>Nocardioidaceae</taxon>
        <taxon>environmental samples</taxon>
    </lineage>
</organism>
<keyword evidence="2" id="KW-0378">Hydrolase</keyword>
<feature type="compositionally biased region" description="Basic residues" evidence="1">
    <location>
        <begin position="225"/>
        <end position="238"/>
    </location>
</feature>
<feature type="non-terminal residue" evidence="2">
    <location>
        <position position="1"/>
    </location>
</feature>
<feature type="compositionally biased region" description="Basic residues" evidence="1">
    <location>
        <begin position="1"/>
        <end position="10"/>
    </location>
</feature>
<feature type="compositionally biased region" description="Basic and acidic residues" evidence="1">
    <location>
        <begin position="28"/>
        <end position="37"/>
    </location>
</feature>
<dbReference type="EMBL" id="CADCUI010000028">
    <property type="protein sequence ID" value="CAA9346128.1"/>
    <property type="molecule type" value="Genomic_DNA"/>
</dbReference>
<sequence length="336" mass="36925">AVRIRRRHPRGAVPRRDPRAAGRRGGRGRRDAGEPAGRRPHRQGGAARPRVLRLLLPDRGRRLLGRAGIRLLRDRPPQVRAVAPPPPDPELRPGPRGVLPRARARAPDHHRAGRPRPPRAQRPLDRRPHRLPVARRAAGTGPCSGPQLAVAGPQRIVLAAYGGNEGDRPGRRPSALPGDPAHRHRVVRPEPPPRPRRRMGLRHGVEAAGQLAGVRRLAPGDPPRSRRRAPRSPHRRTHAGADVGAQRPAPDVGARRRQQRHRPGRHAHGALGPQAVTPRHAGADRRRAARRDAVAGARETRGLRGALPLAGRLRRRGDRPERRHGRRHGRLRGGAV</sequence>
<feature type="region of interest" description="Disordered" evidence="1">
    <location>
        <begin position="161"/>
        <end position="336"/>
    </location>
</feature>
<protein>
    <submittedName>
        <fullName evidence="2">Lysophospholipase</fullName>
        <ecNumber evidence="2">3.1.1.5</ecNumber>
    </submittedName>
</protein>
<evidence type="ECO:0000256" key="1">
    <source>
        <dbReference type="SAM" id="MobiDB-lite"/>
    </source>
</evidence>
<dbReference type="AlphaFoldDB" id="A0A6J4M0W6"/>
<evidence type="ECO:0000313" key="2">
    <source>
        <dbReference type="EMBL" id="CAA9346128.1"/>
    </source>
</evidence>
<accession>A0A6J4M0W6</accession>
<feature type="region of interest" description="Disordered" evidence="1">
    <location>
        <begin position="75"/>
        <end position="128"/>
    </location>
</feature>
<feature type="region of interest" description="Disordered" evidence="1">
    <location>
        <begin position="1"/>
        <end position="52"/>
    </location>
</feature>
<dbReference type="GO" id="GO:0004622">
    <property type="term" value="F:phosphatidylcholine lysophospholipase activity"/>
    <property type="evidence" value="ECO:0007669"/>
    <property type="project" value="UniProtKB-EC"/>
</dbReference>
<feature type="compositionally biased region" description="Basic residues" evidence="1">
    <location>
        <begin position="312"/>
        <end position="336"/>
    </location>
</feature>
<gene>
    <name evidence="2" type="ORF">AVDCRST_MAG34-1251</name>
</gene>
<name>A0A6J4M0W6_9ACTN</name>
<proteinExistence type="predicted"/>